<name>A0ABU1S233_9FLAO</name>
<dbReference type="Pfam" id="PF13088">
    <property type="entry name" value="BNR_2"/>
    <property type="match status" value="1"/>
</dbReference>
<dbReference type="RefSeq" id="WP_310005342.1">
    <property type="nucleotide sequence ID" value="NZ_JAVDTX010000002.1"/>
</dbReference>
<dbReference type="InterPro" id="IPR036278">
    <property type="entry name" value="Sialidase_sf"/>
</dbReference>
<dbReference type="CDD" id="cd15482">
    <property type="entry name" value="Sialidase_non-viral"/>
    <property type="match status" value="1"/>
</dbReference>
<dbReference type="Gene3D" id="2.120.10.10">
    <property type="match status" value="1"/>
</dbReference>
<accession>A0ABU1S233</accession>
<dbReference type="EC" id="3.2.1.51" evidence="2"/>
<dbReference type="EMBL" id="JAVDTX010000002">
    <property type="protein sequence ID" value="MDR6844710.1"/>
    <property type="molecule type" value="Genomic_DNA"/>
</dbReference>
<reference evidence="2 3" key="1">
    <citation type="submission" date="2023-07" db="EMBL/GenBank/DDBJ databases">
        <title>Sorghum-associated microbial communities from plants grown in Nebraska, USA.</title>
        <authorList>
            <person name="Schachtman D."/>
        </authorList>
    </citation>
    <scope>NUCLEOTIDE SEQUENCE [LARGE SCALE GENOMIC DNA]</scope>
    <source>
        <strain evidence="2 3">BE124</strain>
    </source>
</reference>
<organism evidence="2 3">
    <name type="scientific">Flavobacterium granuli</name>
    <dbReference type="NCBI Taxonomy" id="280093"/>
    <lineage>
        <taxon>Bacteria</taxon>
        <taxon>Pseudomonadati</taxon>
        <taxon>Bacteroidota</taxon>
        <taxon>Flavobacteriia</taxon>
        <taxon>Flavobacteriales</taxon>
        <taxon>Flavobacteriaceae</taxon>
        <taxon>Flavobacterium</taxon>
    </lineage>
</organism>
<comment type="caution">
    <text evidence="2">The sequence shown here is derived from an EMBL/GenBank/DDBJ whole genome shotgun (WGS) entry which is preliminary data.</text>
</comment>
<dbReference type="InterPro" id="IPR011040">
    <property type="entry name" value="Sialidase"/>
</dbReference>
<evidence type="ECO:0000313" key="3">
    <source>
        <dbReference type="Proteomes" id="UP001261871"/>
    </source>
</evidence>
<evidence type="ECO:0000313" key="2">
    <source>
        <dbReference type="EMBL" id="MDR6844710.1"/>
    </source>
</evidence>
<dbReference type="Proteomes" id="UP001261871">
    <property type="component" value="Unassembled WGS sequence"/>
</dbReference>
<protein>
    <submittedName>
        <fullName evidence="2">Alpha-L-fucosidase</fullName>
        <ecNumber evidence="2">3.2.1.51</ecNumber>
    </submittedName>
</protein>
<proteinExistence type="predicted"/>
<gene>
    <name evidence="2" type="ORF">J2W95_001401</name>
</gene>
<dbReference type="SUPFAM" id="SSF50939">
    <property type="entry name" value="Sialidases"/>
    <property type="match status" value="1"/>
</dbReference>
<evidence type="ECO:0000259" key="1">
    <source>
        <dbReference type="Pfam" id="PF13088"/>
    </source>
</evidence>
<dbReference type="PANTHER" id="PTHR43752">
    <property type="entry name" value="BNR/ASP-BOX REPEAT FAMILY PROTEIN"/>
    <property type="match status" value="1"/>
</dbReference>
<dbReference type="GO" id="GO:0004560">
    <property type="term" value="F:alpha-L-fucosidase activity"/>
    <property type="evidence" value="ECO:0007669"/>
    <property type="project" value="UniProtKB-EC"/>
</dbReference>
<keyword evidence="3" id="KW-1185">Reference proteome</keyword>
<dbReference type="PANTHER" id="PTHR43752:SF2">
    <property type="entry name" value="BNR_ASP-BOX REPEAT FAMILY PROTEIN"/>
    <property type="match status" value="1"/>
</dbReference>
<feature type="domain" description="Sialidase" evidence="1">
    <location>
        <begin position="57"/>
        <end position="331"/>
    </location>
</feature>
<keyword evidence="2" id="KW-0326">Glycosidase</keyword>
<sequence length="352" mass="39835">MYILKQNIVIPMLVLSMIVMKAQNSSKVKLITQENIFPENTFQSCHASTLAELSDHRIMASWFAGDHEGANDVAIWTSVLEDGKWSQPKSIANGIQNDTLRFACWNPVLFKNKKGKLFLFYKVGPNPREWWGEIKVSNNNGETWGKAKRLPNEILGPIKNKPIQLKSGKIIYPSSTESVKDDIWKIHIEISDSNASKWNKIAIDNGEFGLIQPSIVEYPDGSLQILCRSRQNVIVETWSTDEGLTWSKPAAISLPNPNSGIDSVMLKNGSQILVYNPMISGKDWWLGRSELRLAISKDGKNWTDIYTLEKHDKGEYSYPAIIQSEDGNVHISYTDNRKNIHYISVDITQLTK</sequence>
<keyword evidence="2" id="KW-0378">Hydrolase</keyword>